<reference evidence="10 11" key="1">
    <citation type="submission" date="2015-09" db="EMBL/GenBank/DDBJ databases">
        <authorList>
            <consortium name="Pathogen Informatics"/>
        </authorList>
    </citation>
    <scope>NUCLEOTIDE SEQUENCE [LARGE SCALE GENOMIC DNA]</scope>
    <source>
        <strain evidence="7 12">2789STDY5608868</strain>
        <strain evidence="9 11">2789STDY5834908</strain>
        <strain evidence="8 10">2789STDY5834959</strain>
    </source>
</reference>
<dbReference type="EMBL" id="CYXY01000031">
    <property type="protein sequence ID" value="CUN18928.1"/>
    <property type="molecule type" value="Genomic_DNA"/>
</dbReference>
<feature type="transmembrane region" description="Helical" evidence="6">
    <location>
        <begin position="45"/>
        <end position="66"/>
    </location>
</feature>
<dbReference type="PANTHER" id="PTHR43701:SF5">
    <property type="entry name" value="MEMBRANE TRANSPORTER PROTEIN-RELATED"/>
    <property type="match status" value="1"/>
</dbReference>
<sequence>MNILLTIAVTFFAGMGAGLGTGFAGMSAAAVISPMLITFLKMDPYMAIGIALSSDVLASAVSAYIYRKNKNLDIKNGMIMMVTVLLFTVVGSYIASLLPAATMGNFSVFMTLLLGIKFIVKPVMTTKEAMQGVSAKKRAIQSMICGIVIGLICGFVGAGGGMMMLLILTSVLGYELKTAVGTSVFIMAFTAFTGAVSHFMIGGVPDWTVFILCVVFTLIWARIAARFANKATPETLNRVTGIILVILGIVVLGFSIL</sequence>
<evidence type="ECO:0000313" key="12">
    <source>
        <dbReference type="Proteomes" id="UP000095598"/>
    </source>
</evidence>
<dbReference type="RefSeq" id="WP_044925381.1">
    <property type="nucleotide sequence ID" value="NZ_CP193929.1"/>
</dbReference>
<evidence type="ECO:0000256" key="3">
    <source>
        <dbReference type="ARBA" id="ARBA00022692"/>
    </source>
</evidence>
<comment type="subcellular location">
    <subcellularLocation>
        <location evidence="6">Cell membrane</location>
        <topology evidence="6">Multi-pass membrane protein</topology>
    </subcellularLocation>
    <subcellularLocation>
        <location evidence="1">Membrane</location>
        <topology evidence="1">Multi-pass membrane protein</topology>
    </subcellularLocation>
</comment>
<proteinExistence type="inferred from homology"/>
<evidence type="ECO:0000313" key="8">
    <source>
        <dbReference type="EMBL" id="CUN18928.1"/>
    </source>
</evidence>
<dbReference type="InterPro" id="IPR051598">
    <property type="entry name" value="TSUP/Inactive_protease-like"/>
</dbReference>
<evidence type="ECO:0000256" key="2">
    <source>
        <dbReference type="ARBA" id="ARBA00009142"/>
    </source>
</evidence>
<dbReference type="EMBL" id="CZAU01000034">
    <property type="protein sequence ID" value="CUQ00342.1"/>
    <property type="molecule type" value="Genomic_DNA"/>
</dbReference>
<evidence type="ECO:0000256" key="5">
    <source>
        <dbReference type="ARBA" id="ARBA00023136"/>
    </source>
</evidence>
<evidence type="ECO:0000313" key="11">
    <source>
        <dbReference type="Proteomes" id="UP000095564"/>
    </source>
</evidence>
<dbReference type="AlphaFoldDB" id="A0A173UZA1"/>
<evidence type="ECO:0000313" key="7">
    <source>
        <dbReference type="EMBL" id="CUN08231.1"/>
    </source>
</evidence>
<feature type="transmembrane region" description="Helical" evidence="6">
    <location>
        <begin position="144"/>
        <end position="168"/>
    </location>
</feature>
<evidence type="ECO:0000256" key="6">
    <source>
        <dbReference type="RuleBase" id="RU363041"/>
    </source>
</evidence>
<dbReference type="Proteomes" id="UP000095598">
    <property type="component" value="Unassembled WGS sequence"/>
</dbReference>
<keyword evidence="6" id="KW-1003">Cell membrane</keyword>
<evidence type="ECO:0000313" key="9">
    <source>
        <dbReference type="EMBL" id="CUQ00342.1"/>
    </source>
</evidence>
<feature type="transmembrane region" description="Helical" evidence="6">
    <location>
        <begin position="180"/>
        <end position="200"/>
    </location>
</feature>
<keyword evidence="5 6" id="KW-0472">Membrane</keyword>
<organism evidence="8 10">
    <name type="scientific">Anaerostipes hadrus</name>
    <dbReference type="NCBI Taxonomy" id="649756"/>
    <lineage>
        <taxon>Bacteria</taxon>
        <taxon>Bacillati</taxon>
        <taxon>Bacillota</taxon>
        <taxon>Clostridia</taxon>
        <taxon>Lachnospirales</taxon>
        <taxon>Lachnospiraceae</taxon>
        <taxon>Anaerostipes</taxon>
    </lineage>
</organism>
<accession>A0A173UZA1</accession>
<dbReference type="Pfam" id="PF01925">
    <property type="entry name" value="TauE"/>
    <property type="match status" value="1"/>
</dbReference>
<gene>
    <name evidence="7" type="ORF">ERS852425_02518</name>
    <name evidence="9" type="ORF">ERS852520_02774</name>
    <name evidence="8" type="ORF">ERS852571_03081</name>
</gene>
<keyword evidence="3 6" id="KW-0812">Transmembrane</keyword>
<dbReference type="PANTHER" id="PTHR43701">
    <property type="entry name" value="MEMBRANE TRANSPORTER PROTEIN MJ0441-RELATED"/>
    <property type="match status" value="1"/>
</dbReference>
<keyword evidence="4 6" id="KW-1133">Transmembrane helix</keyword>
<comment type="similarity">
    <text evidence="2 6">Belongs to the 4-toluene sulfonate uptake permease (TSUP) (TC 2.A.102) family.</text>
</comment>
<feature type="transmembrane region" description="Helical" evidence="6">
    <location>
        <begin position="106"/>
        <end position="124"/>
    </location>
</feature>
<feature type="transmembrane region" description="Helical" evidence="6">
    <location>
        <begin position="207"/>
        <end position="227"/>
    </location>
</feature>
<evidence type="ECO:0000313" key="10">
    <source>
        <dbReference type="Proteomes" id="UP000095553"/>
    </source>
</evidence>
<evidence type="ECO:0000256" key="4">
    <source>
        <dbReference type="ARBA" id="ARBA00022989"/>
    </source>
</evidence>
<name>A0A173UZA1_ANAHA</name>
<dbReference type="InterPro" id="IPR002781">
    <property type="entry name" value="TM_pro_TauE-like"/>
</dbReference>
<dbReference type="OrthoDB" id="9781997at2"/>
<dbReference type="Proteomes" id="UP000095553">
    <property type="component" value="Unassembled WGS sequence"/>
</dbReference>
<dbReference type="Proteomes" id="UP000095564">
    <property type="component" value="Unassembled WGS sequence"/>
</dbReference>
<dbReference type="GO" id="GO:0005886">
    <property type="term" value="C:plasma membrane"/>
    <property type="evidence" value="ECO:0007669"/>
    <property type="project" value="UniProtKB-SubCell"/>
</dbReference>
<evidence type="ECO:0000256" key="1">
    <source>
        <dbReference type="ARBA" id="ARBA00004141"/>
    </source>
</evidence>
<feature type="transmembrane region" description="Helical" evidence="6">
    <location>
        <begin position="239"/>
        <end position="256"/>
    </location>
</feature>
<feature type="transmembrane region" description="Helical" evidence="6">
    <location>
        <begin position="78"/>
        <end position="100"/>
    </location>
</feature>
<dbReference type="EMBL" id="CYXT01000020">
    <property type="protein sequence ID" value="CUN08231.1"/>
    <property type="molecule type" value="Genomic_DNA"/>
</dbReference>
<protein>
    <recommendedName>
        <fullName evidence="6">Probable membrane transporter protein</fullName>
    </recommendedName>
</protein>